<dbReference type="SMART" id="SM00220">
    <property type="entry name" value="S_TKc"/>
    <property type="match status" value="1"/>
</dbReference>
<proteinExistence type="predicted"/>
<organism evidence="3">
    <name type="scientific">viral metagenome</name>
    <dbReference type="NCBI Taxonomy" id="1070528"/>
    <lineage>
        <taxon>unclassified sequences</taxon>
        <taxon>metagenomes</taxon>
        <taxon>organismal metagenomes</taxon>
    </lineage>
</organism>
<dbReference type="PANTHER" id="PTHR44167">
    <property type="entry name" value="OVARIAN-SPECIFIC SERINE/THREONINE-PROTEIN KINASE LOK-RELATED"/>
    <property type="match status" value="1"/>
</dbReference>
<evidence type="ECO:0000259" key="2">
    <source>
        <dbReference type="PROSITE" id="PS50011"/>
    </source>
</evidence>
<name>A0A6C0JMF5_9ZZZZ</name>
<dbReference type="EMBL" id="MN740406">
    <property type="protein sequence ID" value="QHU05028.1"/>
    <property type="molecule type" value="Genomic_DNA"/>
</dbReference>
<feature type="compositionally biased region" description="Basic residues" evidence="1">
    <location>
        <begin position="399"/>
        <end position="435"/>
    </location>
</feature>
<dbReference type="GO" id="GO:0005524">
    <property type="term" value="F:ATP binding"/>
    <property type="evidence" value="ECO:0007669"/>
    <property type="project" value="InterPro"/>
</dbReference>
<feature type="domain" description="Protein kinase" evidence="2">
    <location>
        <begin position="74"/>
        <end position="371"/>
    </location>
</feature>
<evidence type="ECO:0000256" key="1">
    <source>
        <dbReference type="SAM" id="MobiDB-lite"/>
    </source>
</evidence>
<accession>A0A6C0JMF5</accession>
<dbReference type="PANTHER" id="PTHR44167:SF24">
    <property type="entry name" value="SERINE_THREONINE-PROTEIN KINASE CHK2"/>
    <property type="match status" value="1"/>
</dbReference>
<dbReference type="GO" id="GO:0004674">
    <property type="term" value="F:protein serine/threonine kinase activity"/>
    <property type="evidence" value="ECO:0007669"/>
    <property type="project" value="TreeGrafter"/>
</dbReference>
<reference evidence="3" key="1">
    <citation type="journal article" date="2020" name="Nature">
        <title>Giant virus diversity and host interactions through global metagenomics.</title>
        <authorList>
            <person name="Schulz F."/>
            <person name="Roux S."/>
            <person name="Paez-Espino D."/>
            <person name="Jungbluth S."/>
            <person name="Walsh D.A."/>
            <person name="Denef V.J."/>
            <person name="McMahon K.D."/>
            <person name="Konstantinidis K.T."/>
            <person name="Eloe-Fadrosh E.A."/>
            <person name="Kyrpides N.C."/>
            <person name="Woyke T."/>
        </authorList>
    </citation>
    <scope>NUCLEOTIDE SEQUENCE</scope>
    <source>
        <strain evidence="3">GVMAG-M-3300027708-5</strain>
    </source>
</reference>
<protein>
    <recommendedName>
        <fullName evidence="2">Protein kinase domain-containing protein</fullName>
    </recommendedName>
</protein>
<dbReference type="InterPro" id="IPR000719">
    <property type="entry name" value="Prot_kinase_dom"/>
</dbReference>
<dbReference type="AlphaFoldDB" id="A0A6C0JMF5"/>
<feature type="region of interest" description="Disordered" evidence="1">
    <location>
        <begin position="383"/>
        <end position="435"/>
    </location>
</feature>
<dbReference type="Gene3D" id="1.10.510.10">
    <property type="entry name" value="Transferase(Phosphotransferase) domain 1"/>
    <property type="match status" value="1"/>
</dbReference>
<dbReference type="Pfam" id="PF00069">
    <property type="entry name" value="Pkinase"/>
    <property type="match status" value="1"/>
</dbReference>
<evidence type="ECO:0000313" key="3">
    <source>
        <dbReference type="EMBL" id="QHU05028.1"/>
    </source>
</evidence>
<dbReference type="GO" id="GO:0005634">
    <property type="term" value="C:nucleus"/>
    <property type="evidence" value="ECO:0007669"/>
    <property type="project" value="TreeGrafter"/>
</dbReference>
<dbReference type="PROSITE" id="PS50011">
    <property type="entry name" value="PROTEIN_KINASE_DOM"/>
    <property type="match status" value="1"/>
</dbReference>
<dbReference type="InterPro" id="IPR011009">
    <property type="entry name" value="Kinase-like_dom_sf"/>
</dbReference>
<sequence length="435" mass="49871">MQSFFEKYLPFVPFFRPTRKDFTSDVDYANARYISVGGFWEAGGSRQYKLKPILCPPPTRINKYKNCEGAAQIPKIGYTLGSGAFNSVRNITDEKVLRFTKGNQRQLERELNGYEIQIELSSSLYESDLRSLKICKVFEYGRLEPINYKSTDKDEDKFGQPYVYGYCVMQKIDKSFYKYIKSKPNEAADFYKPKIRSLLEVLQFMHEIGYGHFDIKSENIGLIGKEERLLLFDFGCSLKLDSELKRLGTRSFMGPELYQPKLYVSSSGILKESKMDARTDIFAVGMIIINDMFKGRYNDGVASYVKLCKSDVEADVVKLMELMKGDGSMISFLGIKKEDLPEDLFEFLSGLTKFDVEKRFSAEKALGSDWLIPASVPLVSKPTLQSTWRRAPPAESGGKRKSRKILKNKRSYKSSKKSSKKSQKKRSNKSQKYTK</sequence>
<dbReference type="GO" id="GO:0044773">
    <property type="term" value="P:mitotic DNA damage checkpoint signaling"/>
    <property type="evidence" value="ECO:0007669"/>
    <property type="project" value="TreeGrafter"/>
</dbReference>
<dbReference type="SUPFAM" id="SSF56112">
    <property type="entry name" value="Protein kinase-like (PK-like)"/>
    <property type="match status" value="1"/>
</dbReference>